<evidence type="ECO:0000313" key="3">
    <source>
        <dbReference type="Proteomes" id="UP001209344"/>
    </source>
</evidence>
<feature type="domain" description="Integrase catalytic" evidence="1">
    <location>
        <begin position="74"/>
        <end position="244"/>
    </location>
</feature>
<dbReference type="InterPro" id="IPR050900">
    <property type="entry name" value="Transposase_IS3/IS150/IS904"/>
</dbReference>
<dbReference type="GO" id="GO:0015074">
    <property type="term" value="P:DNA integration"/>
    <property type="evidence" value="ECO:0007669"/>
    <property type="project" value="InterPro"/>
</dbReference>
<comment type="caution">
    <text evidence="2">The sequence shown here is derived from an EMBL/GenBank/DDBJ whole genome shotgun (WGS) entry which is preliminary data.</text>
</comment>
<accession>A0AAP3F8J5</accession>
<name>A0AAP3F8J5_9BACT</name>
<reference evidence="2" key="1">
    <citation type="submission" date="2022-11" db="EMBL/GenBank/DDBJ databases">
        <title>Genomic repertoires linked with pathogenic potency of arthritogenic Prevotella copri isolated from the gut of rheumatoid arthritis patients.</title>
        <authorList>
            <person name="Nii T."/>
            <person name="Maeda Y."/>
            <person name="Motooka D."/>
            <person name="Naito M."/>
            <person name="Matsumoto Y."/>
            <person name="Ogawa T."/>
            <person name="Oguro-Igashira E."/>
            <person name="Kishikawa T."/>
            <person name="Yamashita M."/>
            <person name="Koizumi S."/>
            <person name="Kurakawa T."/>
            <person name="Okumura R."/>
            <person name="Kayama H."/>
            <person name="Murakami M."/>
            <person name="Sakaguchi T."/>
            <person name="Das B."/>
            <person name="Nakamura S."/>
            <person name="Okada Y."/>
            <person name="Kumanogoh A."/>
            <person name="Takeda K."/>
        </authorList>
    </citation>
    <scope>NUCLEOTIDE SEQUENCE</scope>
    <source>
        <strain evidence="2">F3-75</strain>
    </source>
</reference>
<evidence type="ECO:0000259" key="1">
    <source>
        <dbReference type="PROSITE" id="PS50994"/>
    </source>
</evidence>
<dbReference type="SUPFAM" id="SSF53098">
    <property type="entry name" value="Ribonuclease H-like"/>
    <property type="match status" value="1"/>
</dbReference>
<dbReference type="RefSeq" id="WP_264965113.1">
    <property type="nucleotide sequence ID" value="NZ_JAPDVK010000001.1"/>
</dbReference>
<dbReference type="InterPro" id="IPR012337">
    <property type="entry name" value="RNaseH-like_sf"/>
</dbReference>
<dbReference type="InterPro" id="IPR036397">
    <property type="entry name" value="RNaseH_sf"/>
</dbReference>
<protein>
    <submittedName>
        <fullName evidence="2">IS3 family transposase</fullName>
    </submittedName>
</protein>
<gene>
    <name evidence="2" type="ORF">ONT16_00605</name>
</gene>
<evidence type="ECO:0000313" key="2">
    <source>
        <dbReference type="EMBL" id="MCW4126787.1"/>
    </source>
</evidence>
<sequence>MYHKNANKKDPGIGGYKLWLMLTELYGRKLIPGRDSFFTLLRRHQLMFPPRKARHTTNSNHRYHKWKNLVKDIVLTSANQLWVSDITYIQLANGDVAYLHLVTDAYSRKIVGWVLADTLRAALSIQALQMAIDQAIEMNGGECLKGLIHHSDRGVQYCCDAYVQKLQEYDISISMTEDYKPTDNAIAERVNGIIKMEKVYRMHVFKDIECTRVTIGRYIQFYNNRRPHMRIGYKTPAKAHLEQGIQQKIWKKRIYTSKKKDS</sequence>
<dbReference type="Gene3D" id="3.30.420.10">
    <property type="entry name" value="Ribonuclease H-like superfamily/Ribonuclease H"/>
    <property type="match status" value="1"/>
</dbReference>
<dbReference type="Pfam" id="PF13333">
    <property type="entry name" value="rve_2"/>
    <property type="match status" value="1"/>
</dbReference>
<dbReference type="AlphaFoldDB" id="A0AAP3F8J5"/>
<dbReference type="PANTHER" id="PTHR46889">
    <property type="entry name" value="TRANSPOSASE INSF FOR INSERTION SEQUENCE IS3B-RELATED"/>
    <property type="match status" value="1"/>
</dbReference>
<dbReference type="EMBL" id="JAPDVK010000001">
    <property type="protein sequence ID" value="MCW4126787.1"/>
    <property type="molecule type" value="Genomic_DNA"/>
</dbReference>
<organism evidence="2 3">
    <name type="scientific">Segatella copri</name>
    <dbReference type="NCBI Taxonomy" id="165179"/>
    <lineage>
        <taxon>Bacteria</taxon>
        <taxon>Pseudomonadati</taxon>
        <taxon>Bacteroidota</taxon>
        <taxon>Bacteroidia</taxon>
        <taxon>Bacteroidales</taxon>
        <taxon>Prevotellaceae</taxon>
        <taxon>Segatella</taxon>
    </lineage>
</organism>
<dbReference type="InterPro" id="IPR001584">
    <property type="entry name" value="Integrase_cat-core"/>
</dbReference>
<dbReference type="InterPro" id="IPR048020">
    <property type="entry name" value="Transpos_IS3"/>
</dbReference>
<proteinExistence type="predicted"/>
<dbReference type="Proteomes" id="UP001209344">
    <property type="component" value="Unassembled WGS sequence"/>
</dbReference>
<dbReference type="PANTHER" id="PTHR46889:SF5">
    <property type="entry name" value="INTEGRASE PROTEIN"/>
    <property type="match status" value="1"/>
</dbReference>
<dbReference type="Pfam" id="PF00665">
    <property type="entry name" value="rve"/>
    <property type="match status" value="1"/>
</dbReference>
<dbReference type="PROSITE" id="PS50994">
    <property type="entry name" value="INTEGRASE"/>
    <property type="match status" value="1"/>
</dbReference>
<dbReference type="NCBIfam" id="NF033516">
    <property type="entry name" value="transpos_IS3"/>
    <property type="match status" value="1"/>
</dbReference>
<dbReference type="GO" id="GO:0003676">
    <property type="term" value="F:nucleic acid binding"/>
    <property type="evidence" value="ECO:0007669"/>
    <property type="project" value="InterPro"/>
</dbReference>